<comment type="caution">
    <text evidence="1">The sequence shown here is derived from an EMBL/GenBank/DDBJ whole genome shotgun (WGS) entry which is preliminary data.</text>
</comment>
<organism evidence="1 2">
    <name type="scientific">Bradyrhizobium aeschynomenes</name>
    <dbReference type="NCBI Taxonomy" id="2734909"/>
    <lineage>
        <taxon>Bacteria</taxon>
        <taxon>Pseudomonadati</taxon>
        <taxon>Pseudomonadota</taxon>
        <taxon>Alphaproteobacteria</taxon>
        <taxon>Hyphomicrobiales</taxon>
        <taxon>Nitrobacteraceae</taxon>
        <taxon>Bradyrhizobium</taxon>
    </lineage>
</organism>
<dbReference type="EMBL" id="JABFDN010000001">
    <property type="protein sequence ID" value="NPU64593.1"/>
    <property type="molecule type" value="Genomic_DNA"/>
</dbReference>
<keyword evidence="2" id="KW-1185">Reference proteome</keyword>
<name>A0ABX2C8L6_9BRAD</name>
<protein>
    <submittedName>
        <fullName evidence="1">Uncharacterized protein</fullName>
    </submittedName>
</protein>
<evidence type="ECO:0000313" key="2">
    <source>
        <dbReference type="Proteomes" id="UP000886476"/>
    </source>
</evidence>
<accession>A0ABX2C8L6</accession>
<dbReference type="RefSeq" id="WP_172109627.1">
    <property type="nucleotide sequence ID" value="NZ_JABFDN010000001.1"/>
</dbReference>
<proteinExistence type="predicted"/>
<reference evidence="1" key="1">
    <citation type="submission" date="2020-05" db="EMBL/GenBank/DDBJ databases">
        <title>Nod-independent and nitrogen-fixing Bradyrhizobium aeschynomene sp. nov. isolated from nodules of Aeschynomene indica.</title>
        <authorList>
            <person name="Zhang Z."/>
        </authorList>
    </citation>
    <scope>NUCLEOTIDE SEQUENCE</scope>
    <source>
        <strain evidence="1">83012</strain>
    </source>
</reference>
<dbReference type="Proteomes" id="UP000886476">
    <property type="component" value="Unassembled WGS sequence"/>
</dbReference>
<sequence>MERFAIVDTTTNKVVNVINYDTPPSNPPPGFEPGFIAVQHNTVGPDWTYDGTQLVAPVVELPRFQIVVTPRQIRLAMTQVGVREQVEEYVKQAPIAVRDSWEYSTQLKQNDPMVVACMVALGKTQAELDALFELAATL</sequence>
<evidence type="ECO:0000313" key="1">
    <source>
        <dbReference type="EMBL" id="NPU64593.1"/>
    </source>
</evidence>
<gene>
    <name evidence="1" type="ORF">HL667_06250</name>
</gene>